<feature type="compositionally biased region" description="Acidic residues" evidence="1">
    <location>
        <begin position="98"/>
        <end position="129"/>
    </location>
</feature>
<protein>
    <submittedName>
        <fullName evidence="2">Uncharacterized protein</fullName>
    </submittedName>
</protein>
<reference evidence="2" key="1">
    <citation type="submission" date="2023-11" db="EMBL/GenBank/DDBJ databases">
        <title>Genome assemblies of two species of porcelain crab, Petrolisthes cinctipes and Petrolisthes manimaculis (Anomura: Porcellanidae).</title>
        <authorList>
            <person name="Angst P."/>
        </authorList>
    </citation>
    <scope>NUCLEOTIDE SEQUENCE</scope>
    <source>
        <strain evidence="2">PB745_02</strain>
        <tissue evidence="2">Gill</tissue>
    </source>
</reference>
<dbReference type="Proteomes" id="UP001292094">
    <property type="component" value="Unassembled WGS sequence"/>
</dbReference>
<evidence type="ECO:0000256" key="1">
    <source>
        <dbReference type="SAM" id="MobiDB-lite"/>
    </source>
</evidence>
<dbReference type="AlphaFoldDB" id="A0AAE1PW47"/>
<name>A0AAE1PW47_9EUCA</name>
<gene>
    <name evidence="2" type="ORF">Pmani_014475</name>
</gene>
<accession>A0AAE1PW47</accession>
<feature type="region of interest" description="Disordered" evidence="1">
    <location>
        <begin position="47"/>
        <end position="159"/>
    </location>
</feature>
<evidence type="ECO:0000313" key="3">
    <source>
        <dbReference type="Proteomes" id="UP001292094"/>
    </source>
</evidence>
<sequence length="159" mass="17414">MLQFLCGSKGCHGGKDVGREEVLANSQRGAQITCVAVSSSVLTRTLVPPSSPASPHKHPLIPPAGQSSFPPIFPPNITTTAPGHEGSNFFLPSFNIVLEEEEKEEEKEEEEEEEEKEEKEEEEEEDEEGILTPLDKKSDDGAEDMIPRLNDSHFSAGLE</sequence>
<comment type="caution">
    <text evidence="2">The sequence shown here is derived from an EMBL/GenBank/DDBJ whole genome shotgun (WGS) entry which is preliminary data.</text>
</comment>
<evidence type="ECO:0000313" key="2">
    <source>
        <dbReference type="EMBL" id="KAK4314232.1"/>
    </source>
</evidence>
<proteinExistence type="predicted"/>
<dbReference type="EMBL" id="JAWZYT010001233">
    <property type="protein sequence ID" value="KAK4314232.1"/>
    <property type="molecule type" value="Genomic_DNA"/>
</dbReference>
<organism evidence="2 3">
    <name type="scientific">Petrolisthes manimaculis</name>
    <dbReference type="NCBI Taxonomy" id="1843537"/>
    <lineage>
        <taxon>Eukaryota</taxon>
        <taxon>Metazoa</taxon>
        <taxon>Ecdysozoa</taxon>
        <taxon>Arthropoda</taxon>
        <taxon>Crustacea</taxon>
        <taxon>Multicrustacea</taxon>
        <taxon>Malacostraca</taxon>
        <taxon>Eumalacostraca</taxon>
        <taxon>Eucarida</taxon>
        <taxon>Decapoda</taxon>
        <taxon>Pleocyemata</taxon>
        <taxon>Anomura</taxon>
        <taxon>Galatheoidea</taxon>
        <taxon>Porcellanidae</taxon>
        <taxon>Petrolisthes</taxon>
    </lineage>
</organism>
<keyword evidence="3" id="KW-1185">Reference proteome</keyword>